<dbReference type="AlphaFoldDB" id="A0A382YAT0"/>
<evidence type="ECO:0000259" key="2">
    <source>
        <dbReference type="Pfam" id="PF14805"/>
    </source>
</evidence>
<dbReference type="EMBL" id="UINC01174037">
    <property type="protein sequence ID" value="SVD79955.1"/>
    <property type="molecule type" value="Genomic_DNA"/>
</dbReference>
<dbReference type="Pfam" id="PF14805">
    <property type="entry name" value="THDPS_N_2"/>
    <property type="match status" value="1"/>
</dbReference>
<gene>
    <name evidence="3" type="ORF">METZ01_LOCUS432809</name>
</gene>
<accession>A0A382YAT0</accession>
<feature type="domain" description="Tetrahydrodipicolinate-N-succinyltransferase chain A" evidence="2">
    <location>
        <begin position="3"/>
        <end position="66"/>
    </location>
</feature>
<dbReference type="InterPro" id="IPR037133">
    <property type="entry name" value="THP_succinylTrfase_N_sf"/>
</dbReference>
<evidence type="ECO:0000313" key="3">
    <source>
        <dbReference type="EMBL" id="SVD79955.1"/>
    </source>
</evidence>
<name>A0A382YAT0_9ZZZZ</name>
<dbReference type="Gene3D" id="1.10.166.10">
    <property type="entry name" value="Tetrahydrodipicolinate-N-succinyltransferase, N-terminal domain"/>
    <property type="match status" value="1"/>
</dbReference>
<proteinExistence type="inferred from homology"/>
<sequence length="80" mass="8748">MTLAEQIQHLYKQANDADPDEARTAFASLRRELSAGHVRAAEPDASTDTGWRVNTWVKEGILVGFRCGAITTFPSANNNS</sequence>
<dbReference type="InterPro" id="IPR023180">
    <property type="entry name" value="THP_succinylTrfase_dom1"/>
</dbReference>
<reference evidence="3" key="1">
    <citation type="submission" date="2018-05" db="EMBL/GenBank/DDBJ databases">
        <authorList>
            <person name="Lanie J.A."/>
            <person name="Ng W.-L."/>
            <person name="Kazmierczak K.M."/>
            <person name="Andrzejewski T.M."/>
            <person name="Davidsen T.M."/>
            <person name="Wayne K.J."/>
            <person name="Tettelin H."/>
            <person name="Glass J.I."/>
            <person name="Rusch D."/>
            <person name="Podicherti R."/>
            <person name="Tsui H.-C.T."/>
            <person name="Winkler M.E."/>
        </authorList>
    </citation>
    <scope>NUCLEOTIDE SEQUENCE</scope>
</reference>
<evidence type="ECO:0000256" key="1">
    <source>
        <dbReference type="ARBA" id="ARBA00007274"/>
    </source>
</evidence>
<feature type="non-terminal residue" evidence="3">
    <location>
        <position position="80"/>
    </location>
</feature>
<protein>
    <recommendedName>
        <fullName evidence="2">Tetrahydrodipicolinate-N-succinyltransferase chain A domain-containing protein</fullName>
    </recommendedName>
</protein>
<organism evidence="3">
    <name type="scientific">marine metagenome</name>
    <dbReference type="NCBI Taxonomy" id="408172"/>
    <lineage>
        <taxon>unclassified sequences</taxon>
        <taxon>metagenomes</taxon>
        <taxon>ecological metagenomes</taxon>
    </lineage>
</organism>
<comment type="similarity">
    <text evidence="1">Belongs to the transferase hexapeptide repeat family.</text>
</comment>